<dbReference type="CDD" id="cd02976">
    <property type="entry name" value="NrdH"/>
    <property type="match status" value="1"/>
</dbReference>
<feature type="compositionally biased region" description="Basic and acidic residues" evidence="1">
    <location>
        <begin position="2151"/>
        <end position="2161"/>
    </location>
</feature>
<dbReference type="PRINTS" id="PR00507">
    <property type="entry name" value="N12N6MTFRASE"/>
</dbReference>
<evidence type="ECO:0000313" key="3">
    <source>
        <dbReference type="EMBL" id="PWF27089.1"/>
    </source>
</evidence>
<proteinExistence type="predicted"/>
<dbReference type="InterPro" id="IPR052933">
    <property type="entry name" value="DNA_Protect_Modify"/>
</dbReference>
<dbReference type="GO" id="GO:0005524">
    <property type="term" value="F:ATP binding"/>
    <property type="evidence" value="ECO:0007669"/>
    <property type="project" value="InterPro"/>
</dbReference>
<feature type="region of interest" description="Disordered" evidence="1">
    <location>
        <begin position="205"/>
        <end position="510"/>
    </location>
</feature>
<dbReference type="InterPro" id="IPR014001">
    <property type="entry name" value="Helicase_ATP-bd"/>
</dbReference>
<dbReference type="OrthoDB" id="9814088at2"/>
<dbReference type="PANTHER" id="PTHR41313">
    <property type="entry name" value="ADENINE-SPECIFIC METHYLTRANSFERASE"/>
    <property type="match status" value="1"/>
</dbReference>
<keyword evidence="3" id="KW-0067">ATP-binding</keyword>
<feature type="domain" description="Helicase C-terminal" evidence="2">
    <location>
        <begin position="1718"/>
        <end position="1907"/>
    </location>
</feature>
<keyword evidence="3" id="KW-0378">Hydrolase</keyword>
<dbReference type="EMBL" id="QETB01000001">
    <property type="protein sequence ID" value="PWF27089.1"/>
    <property type="molecule type" value="Genomic_DNA"/>
</dbReference>
<feature type="compositionally biased region" description="Basic and acidic residues" evidence="1">
    <location>
        <begin position="138"/>
        <end position="149"/>
    </location>
</feature>
<dbReference type="InterPro" id="IPR000330">
    <property type="entry name" value="SNF2_N"/>
</dbReference>
<feature type="compositionally biased region" description="Basic and acidic residues" evidence="1">
    <location>
        <begin position="264"/>
        <end position="300"/>
    </location>
</feature>
<dbReference type="Pfam" id="PF00462">
    <property type="entry name" value="Glutaredoxin"/>
    <property type="match status" value="1"/>
</dbReference>
<dbReference type="CDD" id="cd02440">
    <property type="entry name" value="AdoMet_MTases"/>
    <property type="match status" value="1"/>
</dbReference>
<dbReference type="PROSITE" id="PS51354">
    <property type="entry name" value="GLUTAREDOXIN_2"/>
    <property type="match status" value="1"/>
</dbReference>
<dbReference type="SUPFAM" id="SSF53335">
    <property type="entry name" value="S-adenosyl-L-methionine-dependent methyltransferases"/>
    <property type="match status" value="1"/>
</dbReference>
<dbReference type="SUPFAM" id="SSF52540">
    <property type="entry name" value="P-loop containing nucleoside triphosphate hydrolases"/>
    <property type="match status" value="2"/>
</dbReference>
<dbReference type="Proteomes" id="UP000245283">
    <property type="component" value="Unassembled WGS sequence"/>
</dbReference>
<keyword evidence="3" id="KW-0347">Helicase</keyword>
<dbReference type="SUPFAM" id="SSF52833">
    <property type="entry name" value="Thioredoxin-like"/>
    <property type="match status" value="1"/>
</dbReference>
<feature type="region of interest" description="Disordered" evidence="1">
    <location>
        <begin position="138"/>
        <end position="158"/>
    </location>
</feature>
<dbReference type="Gene3D" id="3.40.50.10810">
    <property type="entry name" value="Tandem AAA-ATPase domain"/>
    <property type="match status" value="2"/>
</dbReference>
<dbReference type="SMART" id="SM00487">
    <property type="entry name" value="DEXDc"/>
    <property type="match status" value="1"/>
</dbReference>
<comment type="caution">
    <text evidence="3">The sequence shown here is derived from an EMBL/GenBank/DDBJ whole genome shotgun (WGS) entry which is preliminary data.</text>
</comment>
<dbReference type="InterPro" id="IPR027417">
    <property type="entry name" value="P-loop_NTPase"/>
</dbReference>
<dbReference type="Gene3D" id="3.40.50.300">
    <property type="entry name" value="P-loop containing nucleotide triphosphate hydrolases"/>
    <property type="match status" value="1"/>
</dbReference>
<gene>
    <name evidence="3" type="ORF">DD236_01385</name>
</gene>
<feature type="region of interest" description="Disordered" evidence="1">
    <location>
        <begin position="2151"/>
        <end position="2170"/>
    </location>
</feature>
<dbReference type="InterPro" id="IPR002109">
    <property type="entry name" value="Glutaredoxin"/>
</dbReference>
<name>A0A2V1KCH7_9ACTO</name>
<dbReference type="Gene3D" id="3.40.30.10">
    <property type="entry name" value="Glutaredoxin"/>
    <property type="match status" value="1"/>
</dbReference>
<sequence length="2170" mass="238336">MITVYTKSACPQCMATKRALAKQNADYTEVSLESHPDALQQVKDWGFQQAPVIKIDGELYSDMWSGFRPDKIKEAAAALAQESSPALPPTEADFAQAARIGAEHAYESEEASLDALSQATREHVDPSWVNPIRVAHDQARETERAREASPRIAKMETAANNERIHMDISPDRGYAINKKDRAKQAQGQLAFDFDALFADMAGKKDDNDRVEFSPQSRSGNESERMDRPSERSGPRGGNAGRDGVAGTASFASSASESDGRSGSGRRESADVDSRNGARRSERDDSERRGGERLRVLDDVHSGSPASIPTPDDGVSAVDAPVPGLDGQVSARGQGDQPAVGASAAGVGGVASRASSGRGNTERVASRSESGGSGPSVGGEAHDVEDHRASTRGSNDNNPQSDGPASHGGGRSVAATSGLSARESGRDASGVDGGADHTRGAVGAPGVDGSHTGSRLAGSDDDGPDRRDATGVAGGRTSSTAVDDSVVPGASGTDEPVQFEQRDRDSQQRVPTRTLTRLPERTGVRSRADRNLAALQVLREINGGQATAAQREVLAGWSGWGGLDDVFDERKATYAQMRTDLRELMTESEFAAARRSVLNAHYTAPAYSEAIWSVLKEAGVTAGTGLEPGCGSGSFISQAPDGVAMTGVELDPTTGAIAQHLNPDDEIRVEGFEKTQLPALFDVAVGNVPFDDVRLYDPAHNPGNHSLHNHFIIKSLDLVKPGGYVALVTSSWTMDAQNPAARRDMYDRADLVAAMRLPTSAHRAAAGTEVVTDVLVFRKRAEGENPQRFDWEFSTPTPLLDRDGVEIDHRINTIFQTYPKRVLGDMSVDHGMYGSTTLQVAGPAGQELATRLHDTLGNIVRSSTHLPYAPQTPEIEPVQLADLEQPVGSLRATEDGAERLTATGAWESAKVAKSHVQEVHTLLELMDSAKVLIATESAEKTDSPGLESLRDSTRDAYQAYVDSYGPINRNTKTARVTRTTDKETGQVSETETIRVTYPPAVKLLRSDPRAAFVTGIERYDDETGRAKPADILTSRQIYAKYVPAGAENLEDALAICLEHRGQIDNAYIAYLLGTDDDIPAMLMSQRLAFTDLDGTLVPAEEYLSGNVRKKLAGVEAVLDERPELAGSADALRTVIPDDIPIADISAEVGANWIPASDYESFINHLLHDSRIRVQQSGPVDWSVTLNGAPSFGAWQLSTWGTESMRASDIFRKMLKGQPPLVWIEDIDGNKVVDKVASEAAQAKAAEIQNQFQMWVWSDPSRAARLSKVYQERFNGLVGRDYVAAGERLRLPGLASSFKLYDHQRAAIARMIAEPTTGLFHEVGAGKTLEMVCGVMEQKRLGLVNKPLAVVPNHLVGQFENEWLQAYPAANILAIDSSDITTAEKRAEFYAQATTSDWDCIITSQSAFEKIPVSIETAETYQNRELEQFDRALDFLQDQEIVDSMSVRQLEGKRSKREEALNKKLDKLRERQDENALTFEQLGVDYLVVDEAHHFKNLAIGSSTAADLTSRGSGRATDLDMKIDWLREQNERCLTLATATPIANSMGEMWTMTHYLRPDLLEDAGVDVFDAWAHQFAVKDSAVEVKPTGKLAEVQRFARFQNVPELLMMWQTFADVKLAEDLDLQVPTIRQRPDGERRSDVIEVDYGAPMQQFLDRLDDRANLITLRAVSQREDNWLSLTNDSKTFSMDPRLFSEKRQSALDGVDVEDIVETKVDAAARKIAQIYGETKNDRYVDEDGQTEDQPGSLQIVFCDQGTPGTDKDWNVYDELKAQLVERGVPAEKIAFIHDAKNTVEKTQMFVKARTGAIAVLVGSTGKMGTGANMQTRATALHHLDAPWRPADVTQRDGRIIRQGNQNHEVSMFRYVTEKSLDAYMWQTLERKSRFINQVMRGKLKGREVEDISDQELDYAEVKAISTGDPLMLRKVELTNQVGRMSRQEAAFLSNERYLEGRQLQLDQQVRETDKFEKVVNRVMAPWDGGESFSFTINQVPAQDRKGAAEMLQSAAKALNQPDAIPRWAAPQVFYGHVLDLPYRINGVEVTCAILPGRKGNKHAVAFLPKQMVDYAYRVDIRTDRSEWNQTVVLSVDELAHADIGTVRKLENLVNRLPVRAQKLYDKRADNVEERDAIRLRPDSTFPQKDALSSLKSELRQVNRELNMRDDPRRSTHQQSLSI</sequence>
<dbReference type="InterPro" id="IPR029063">
    <property type="entry name" value="SAM-dependent_MTases_sf"/>
</dbReference>
<evidence type="ECO:0000256" key="1">
    <source>
        <dbReference type="SAM" id="MobiDB-lite"/>
    </source>
</evidence>
<protein>
    <submittedName>
        <fullName evidence="3">Helicase</fullName>
    </submittedName>
</protein>
<feature type="compositionally biased region" description="Basic and acidic residues" evidence="1">
    <location>
        <begin position="379"/>
        <end position="388"/>
    </location>
</feature>
<feature type="compositionally biased region" description="Polar residues" evidence="1">
    <location>
        <begin position="390"/>
        <end position="402"/>
    </location>
</feature>
<feature type="compositionally biased region" description="Low complexity" evidence="1">
    <location>
        <begin position="338"/>
        <end position="358"/>
    </location>
</feature>
<dbReference type="Gene3D" id="3.40.50.150">
    <property type="entry name" value="Vaccinia Virus protein VP39"/>
    <property type="match status" value="1"/>
</dbReference>
<reference evidence="4" key="1">
    <citation type="submission" date="2018-05" db="EMBL/GenBank/DDBJ databases">
        <authorList>
            <person name="Li Y."/>
        </authorList>
    </citation>
    <scope>NUCLEOTIDE SEQUENCE [LARGE SCALE GENOMIC DNA]</scope>
    <source>
        <strain evidence="4">sk1b4</strain>
    </source>
</reference>
<organism evidence="3 4">
    <name type="scientific">Ancrocorticia populi</name>
    <dbReference type="NCBI Taxonomy" id="2175228"/>
    <lineage>
        <taxon>Bacteria</taxon>
        <taxon>Bacillati</taxon>
        <taxon>Actinomycetota</taxon>
        <taxon>Actinomycetes</taxon>
        <taxon>Actinomycetales</taxon>
        <taxon>Actinomycetaceae</taxon>
        <taxon>Ancrocorticia</taxon>
    </lineage>
</organism>
<evidence type="ECO:0000259" key="2">
    <source>
        <dbReference type="PROSITE" id="PS51194"/>
    </source>
</evidence>
<keyword evidence="4" id="KW-1185">Reference proteome</keyword>
<keyword evidence="3" id="KW-0547">Nucleotide-binding</keyword>
<evidence type="ECO:0000313" key="4">
    <source>
        <dbReference type="Proteomes" id="UP000245283"/>
    </source>
</evidence>
<dbReference type="InterPro" id="IPR038718">
    <property type="entry name" value="SNF2-like_sf"/>
</dbReference>
<dbReference type="InterPro" id="IPR001650">
    <property type="entry name" value="Helicase_C-like"/>
</dbReference>
<dbReference type="PANTHER" id="PTHR41313:SF1">
    <property type="entry name" value="DNA METHYLASE ADENINE-SPECIFIC DOMAIN-CONTAINING PROTEIN"/>
    <property type="match status" value="1"/>
</dbReference>
<dbReference type="PROSITE" id="PS51194">
    <property type="entry name" value="HELICASE_CTER"/>
    <property type="match status" value="1"/>
</dbReference>
<dbReference type="Pfam" id="PF00176">
    <property type="entry name" value="SNF2-rel_dom"/>
    <property type="match status" value="1"/>
</dbReference>
<dbReference type="InterPro" id="IPR036249">
    <property type="entry name" value="Thioredoxin-like_sf"/>
</dbReference>
<dbReference type="GO" id="GO:0004386">
    <property type="term" value="F:helicase activity"/>
    <property type="evidence" value="ECO:0007669"/>
    <property type="project" value="UniProtKB-KW"/>
</dbReference>
<feature type="compositionally biased region" description="Basic and acidic residues" evidence="1">
    <location>
        <begin position="220"/>
        <end position="233"/>
    </location>
</feature>
<accession>A0A2V1KCH7</accession>